<gene>
    <name evidence="1" type="ORF">BLM47_11915</name>
</gene>
<protein>
    <submittedName>
        <fullName evidence="1">Uncharacterized protein</fullName>
    </submittedName>
</protein>
<sequence length="72" mass="8145">MSAKRRQPYGFGYEASELEVLDWNIVPHTFPFRQEATFFLLEDRKIRKIFLESEWGGAYTGGEGDSKGAGGV</sequence>
<name>A0A2A6DXW6_9BACL</name>
<organism evidence="1 2">
    <name type="scientific">Candidatus Reconcilbacillus cellulovorans</name>
    <dbReference type="NCBI Taxonomy" id="1906605"/>
    <lineage>
        <taxon>Bacteria</taxon>
        <taxon>Bacillati</taxon>
        <taxon>Bacillota</taxon>
        <taxon>Bacilli</taxon>
        <taxon>Bacillales</taxon>
        <taxon>Paenibacillaceae</taxon>
        <taxon>Candidatus Reconcilbacillus</taxon>
    </lineage>
</organism>
<dbReference type="Proteomes" id="UP000243688">
    <property type="component" value="Unassembled WGS sequence"/>
</dbReference>
<evidence type="ECO:0000313" key="2">
    <source>
        <dbReference type="Proteomes" id="UP000243688"/>
    </source>
</evidence>
<accession>A0A2A6DXW6</accession>
<proteinExistence type="predicted"/>
<reference evidence="1 2" key="1">
    <citation type="submission" date="2016-12" db="EMBL/GenBank/DDBJ databases">
        <title>Candidatus Reconcilibacillus cellulovorans genome.</title>
        <authorList>
            <person name="Kolinko S."/>
            <person name="Wu Y.-W."/>
            <person name="Tachea F."/>
            <person name="Denzel E."/>
            <person name="Hiras J."/>
            <person name="Baecker N."/>
            <person name="Chan L.J."/>
            <person name="Eichorst S.A."/>
            <person name="Frey D."/>
            <person name="Adams P.D."/>
            <person name="Pray T."/>
            <person name="Tanjore D."/>
            <person name="Petzold C.J."/>
            <person name="Gladden J.M."/>
            <person name="Simmons B.A."/>
            <person name="Singer S.W."/>
        </authorList>
    </citation>
    <scope>NUCLEOTIDE SEQUENCE [LARGE SCALE GENOMIC DNA]</scope>
    <source>
        <strain evidence="1">JTherm</strain>
    </source>
</reference>
<dbReference type="EMBL" id="MOXJ01000035">
    <property type="protein sequence ID" value="PDO09532.1"/>
    <property type="molecule type" value="Genomic_DNA"/>
</dbReference>
<dbReference type="AlphaFoldDB" id="A0A2A6DXW6"/>
<comment type="caution">
    <text evidence="1">The sequence shown here is derived from an EMBL/GenBank/DDBJ whole genome shotgun (WGS) entry which is preliminary data.</text>
</comment>
<evidence type="ECO:0000313" key="1">
    <source>
        <dbReference type="EMBL" id="PDO09532.1"/>
    </source>
</evidence>